<name>A0ABP3KF92_9ACTN</name>
<protein>
    <recommendedName>
        <fullName evidence="4">UL36 very large tegument protein</fullName>
    </recommendedName>
</protein>
<feature type="compositionally biased region" description="Basic and acidic residues" evidence="1">
    <location>
        <begin position="244"/>
        <end position="257"/>
    </location>
</feature>
<feature type="region of interest" description="Disordered" evidence="1">
    <location>
        <begin position="205"/>
        <end position="282"/>
    </location>
</feature>
<feature type="compositionally biased region" description="Low complexity" evidence="1">
    <location>
        <begin position="231"/>
        <end position="240"/>
    </location>
</feature>
<comment type="caution">
    <text evidence="2">The sequence shown here is derived from an EMBL/GenBank/DDBJ whole genome shotgun (WGS) entry which is preliminary data.</text>
</comment>
<dbReference type="Proteomes" id="UP001500909">
    <property type="component" value="Unassembled WGS sequence"/>
</dbReference>
<feature type="compositionally biased region" description="Low complexity" evidence="1">
    <location>
        <begin position="166"/>
        <end position="184"/>
    </location>
</feature>
<feature type="compositionally biased region" description="Low complexity" evidence="1">
    <location>
        <begin position="259"/>
        <end position="282"/>
    </location>
</feature>
<reference evidence="3" key="1">
    <citation type="journal article" date="2019" name="Int. J. Syst. Evol. Microbiol.">
        <title>The Global Catalogue of Microorganisms (GCM) 10K type strain sequencing project: providing services to taxonomists for standard genome sequencing and annotation.</title>
        <authorList>
            <consortium name="The Broad Institute Genomics Platform"/>
            <consortium name="The Broad Institute Genome Sequencing Center for Infectious Disease"/>
            <person name="Wu L."/>
            <person name="Ma J."/>
        </authorList>
    </citation>
    <scope>NUCLEOTIDE SEQUENCE [LARGE SCALE GENOMIC DNA]</scope>
    <source>
        <strain evidence="3">JCM 4805</strain>
    </source>
</reference>
<dbReference type="EMBL" id="BAAABY010000033">
    <property type="protein sequence ID" value="GAA0478471.1"/>
    <property type="molecule type" value="Genomic_DNA"/>
</dbReference>
<evidence type="ECO:0000313" key="2">
    <source>
        <dbReference type="EMBL" id="GAA0478471.1"/>
    </source>
</evidence>
<gene>
    <name evidence="2" type="ORF">GCM10010361_48810</name>
</gene>
<evidence type="ECO:0008006" key="4">
    <source>
        <dbReference type="Google" id="ProtNLM"/>
    </source>
</evidence>
<dbReference type="RefSeq" id="WP_346097318.1">
    <property type="nucleotide sequence ID" value="NZ_BAAABY010000033.1"/>
</dbReference>
<evidence type="ECO:0000256" key="1">
    <source>
        <dbReference type="SAM" id="MobiDB-lite"/>
    </source>
</evidence>
<organism evidence="2 3">
    <name type="scientific">Streptomyces olivaceiscleroticus</name>
    <dbReference type="NCBI Taxonomy" id="68245"/>
    <lineage>
        <taxon>Bacteria</taxon>
        <taxon>Bacillati</taxon>
        <taxon>Actinomycetota</taxon>
        <taxon>Actinomycetes</taxon>
        <taxon>Kitasatosporales</taxon>
        <taxon>Streptomycetaceae</taxon>
        <taxon>Streptomyces</taxon>
    </lineage>
</organism>
<evidence type="ECO:0000313" key="3">
    <source>
        <dbReference type="Proteomes" id="UP001500909"/>
    </source>
</evidence>
<sequence length="459" mass="47418">MAEARLRDSVDAFAHFLGELTAALHPAEGWYGVFARRDPEGLRACLEGREVPPWDVVESLLHDLAGRRGEQAAAEAGARARELHGAAAAAYDVLTGGPAALRDRFDAMLDELHHATGRERELRAALQQADAATDTAALEGELAWIADDVARARARVREIRQRMADGAASADTAAPPPASGAHAPYGSCPPGAGVVAPYGTADEALAPYEDPAGDPAVESADDLAGRRAPEGPGTSGSTPSAGFRENEEGRKPAKEGEWSAAGSDSGPAAAPSDFPQQSSQAVTSAVSHLAELRAAGRGGEAHAVLCAAARRPAEELPRIAAELERAGLAADVATLLWEVACLPPEPLAAAAGALAAAGRVQDCVSLLRQGVARPVGEVGDAALALRQAGRTAEARELLAAMVRARTSEEAAGLAATTDAPEVLLPLLVEAADRVSEHRRRDLVHALRTAGVSDRLIGVR</sequence>
<accession>A0ABP3KF92</accession>
<keyword evidence="3" id="KW-1185">Reference proteome</keyword>
<feature type="region of interest" description="Disordered" evidence="1">
    <location>
        <begin position="166"/>
        <end position="185"/>
    </location>
</feature>
<proteinExistence type="predicted"/>